<feature type="domain" description="RNase H type-1" evidence="1">
    <location>
        <begin position="7"/>
        <end position="128"/>
    </location>
</feature>
<reference evidence="2" key="2">
    <citation type="journal article" date="2023" name="PLoS ONE">
        <title>Philodulcilactobacillus myokoensis gen. nov., sp. nov., a fructophilic, acidophilic, and agar-phobic lactic acid bacterium isolated from fermented vegetable extracts.</title>
        <authorList>
            <person name="Kouya T."/>
            <person name="Ishiyama Y."/>
            <person name="Ohashi S."/>
            <person name="Kumakubo R."/>
            <person name="Yamazaki T."/>
            <person name="Otaki T."/>
        </authorList>
    </citation>
    <scope>NUCLEOTIDE SEQUENCE</scope>
    <source>
        <strain evidence="2">WR16-4</strain>
    </source>
</reference>
<dbReference type="GO" id="GO:0003676">
    <property type="term" value="F:nucleic acid binding"/>
    <property type="evidence" value="ECO:0007669"/>
    <property type="project" value="InterPro"/>
</dbReference>
<dbReference type="InterPro" id="IPR036397">
    <property type="entry name" value="RNaseH_sf"/>
</dbReference>
<dbReference type="SUPFAM" id="SSF53098">
    <property type="entry name" value="Ribonuclease H-like"/>
    <property type="match status" value="1"/>
</dbReference>
<evidence type="ECO:0000313" key="2">
    <source>
        <dbReference type="EMBL" id="GLB46871.1"/>
    </source>
</evidence>
<accession>A0A9W6B149</accession>
<dbReference type="AlphaFoldDB" id="A0A9W6B149"/>
<dbReference type="Gene3D" id="3.30.420.10">
    <property type="entry name" value="Ribonuclease H-like superfamily/Ribonuclease H"/>
    <property type="match status" value="1"/>
</dbReference>
<evidence type="ECO:0000313" key="3">
    <source>
        <dbReference type="Proteomes" id="UP001144204"/>
    </source>
</evidence>
<comment type="caution">
    <text evidence="2">The sequence shown here is derived from an EMBL/GenBank/DDBJ whole genome shotgun (WGS) entry which is preliminary data.</text>
</comment>
<dbReference type="EMBL" id="BRPL01000002">
    <property type="protein sequence ID" value="GLB46871.1"/>
    <property type="molecule type" value="Genomic_DNA"/>
</dbReference>
<protein>
    <submittedName>
        <fullName evidence="2">Ribonuclease HI</fullName>
    </submittedName>
</protein>
<name>A0A9W6B149_9LACO</name>
<dbReference type="InterPro" id="IPR002156">
    <property type="entry name" value="RNaseH_domain"/>
</dbReference>
<sequence>MYKLYTDAAALYHQNKTAAGILIIHNHKQLQIKKHLKSLDNHSAEFEACLDGFKILKHLVNRNHDYNSFILYYTDSKIVYQSLLKQYAKHYQKFVDQILIQQNQFNDVFNNWIPDTKNEGAHQLAQQALHSFK</sequence>
<dbReference type="RefSeq" id="WP_286136333.1">
    <property type="nucleotide sequence ID" value="NZ_BRPL01000002.1"/>
</dbReference>
<gene>
    <name evidence="2" type="ORF">WR164_08500</name>
</gene>
<keyword evidence="3" id="KW-1185">Reference proteome</keyword>
<dbReference type="Proteomes" id="UP001144204">
    <property type="component" value="Unassembled WGS sequence"/>
</dbReference>
<evidence type="ECO:0000259" key="1">
    <source>
        <dbReference type="Pfam" id="PF13456"/>
    </source>
</evidence>
<organism evidence="2 3">
    <name type="scientific">Philodulcilactobacillus myokoensis</name>
    <dbReference type="NCBI Taxonomy" id="2929573"/>
    <lineage>
        <taxon>Bacteria</taxon>
        <taxon>Bacillati</taxon>
        <taxon>Bacillota</taxon>
        <taxon>Bacilli</taxon>
        <taxon>Lactobacillales</taxon>
        <taxon>Lactobacillaceae</taxon>
        <taxon>Philodulcilactobacillus</taxon>
    </lineage>
</organism>
<proteinExistence type="predicted"/>
<dbReference type="InterPro" id="IPR012337">
    <property type="entry name" value="RNaseH-like_sf"/>
</dbReference>
<dbReference type="Pfam" id="PF13456">
    <property type="entry name" value="RVT_3"/>
    <property type="match status" value="1"/>
</dbReference>
<reference evidence="2" key="1">
    <citation type="submission" date="2022-07" db="EMBL/GenBank/DDBJ databases">
        <authorList>
            <person name="Kouya T."/>
            <person name="Ishiyama Y."/>
        </authorList>
    </citation>
    <scope>NUCLEOTIDE SEQUENCE</scope>
    <source>
        <strain evidence="2">WR16-4</strain>
    </source>
</reference>
<dbReference type="GO" id="GO:0004523">
    <property type="term" value="F:RNA-DNA hybrid ribonuclease activity"/>
    <property type="evidence" value="ECO:0007669"/>
    <property type="project" value="InterPro"/>
</dbReference>